<dbReference type="SMART" id="SM00580">
    <property type="entry name" value="PUG"/>
    <property type="match status" value="1"/>
</dbReference>
<feature type="region of interest" description="Disordered" evidence="1">
    <location>
        <begin position="178"/>
        <end position="234"/>
    </location>
</feature>
<organism evidence="3 4">
    <name type="scientific">Hericium alpestre</name>
    <dbReference type="NCBI Taxonomy" id="135208"/>
    <lineage>
        <taxon>Eukaryota</taxon>
        <taxon>Fungi</taxon>
        <taxon>Dikarya</taxon>
        <taxon>Basidiomycota</taxon>
        <taxon>Agaricomycotina</taxon>
        <taxon>Agaricomycetes</taxon>
        <taxon>Russulales</taxon>
        <taxon>Hericiaceae</taxon>
        <taxon>Hericium</taxon>
    </lineage>
</organism>
<keyword evidence="4" id="KW-1185">Reference proteome</keyword>
<feature type="region of interest" description="Disordered" evidence="1">
    <location>
        <begin position="1"/>
        <end position="28"/>
    </location>
</feature>
<feature type="domain" description="PUB" evidence="2">
    <location>
        <begin position="81"/>
        <end position="157"/>
    </location>
</feature>
<dbReference type="OrthoDB" id="49605at2759"/>
<feature type="compositionally biased region" description="Basic and acidic residues" evidence="1">
    <location>
        <begin position="178"/>
        <end position="217"/>
    </location>
</feature>
<evidence type="ECO:0000256" key="1">
    <source>
        <dbReference type="SAM" id="MobiDB-lite"/>
    </source>
</evidence>
<protein>
    <recommendedName>
        <fullName evidence="2">PUB domain-containing protein</fullName>
    </recommendedName>
</protein>
<feature type="compositionally biased region" description="Acidic residues" evidence="1">
    <location>
        <begin position="1"/>
        <end position="12"/>
    </location>
</feature>
<feature type="compositionally biased region" description="Gly residues" evidence="1">
    <location>
        <begin position="222"/>
        <end position="234"/>
    </location>
</feature>
<evidence type="ECO:0000313" key="3">
    <source>
        <dbReference type="EMBL" id="TFY82718.1"/>
    </source>
</evidence>
<dbReference type="InterPro" id="IPR018997">
    <property type="entry name" value="PUB_domain"/>
</dbReference>
<comment type="caution">
    <text evidence="3">The sequence shown here is derived from an EMBL/GenBank/DDBJ whole genome shotgun (WGS) entry which is preliminary data.</text>
</comment>
<gene>
    <name evidence="3" type="ORF">EWM64_g1288</name>
</gene>
<dbReference type="PANTHER" id="PTHR23153:SF38">
    <property type="entry name" value="UBX DOMAIN-CONTAINING PROTEIN 6"/>
    <property type="match status" value="1"/>
</dbReference>
<dbReference type="CDD" id="cd09212">
    <property type="entry name" value="PUB"/>
    <property type="match status" value="1"/>
</dbReference>
<dbReference type="Gene3D" id="1.20.58.2190">
    <property type="match status" value="1"/>
</dbReference>
<dbReference type="GO" id="GO:0005737">
    <property type="term" value="C:cytoplasm"/>
    <property type="evidence" value="ECO:0007669"/>
    <property type="project" value="TreeGrafter"/>
</dbReference>
<dbReference type="STRING" id="135208.A0A4Z0AAY8"/>
<dbReference type="InterPro" id="IPR036339">
    <property type="entry name" value="PUB-like_dom_sf"/>
</dbReference>
<name>A0A4Z0AAY8_9AGAM</name>
<accession>A0A4Z0AAY8</accession>
<evidence type="ECO:0000259" key="2">
    <source>
        <dbReference type="Pfam" id="PF09409"/>
    </source>
</evidence>
<dbReference type="Proteomes" id="UP000298061">
    <property type="component" value="Unassembled WGS sequence"/>
</dbReference>
<proteinExistence type="predicted"/>
<dbReference type="Pfam" id="PF09409">
    <property type="entry name" value="PUB"/>
    <property type="match status" value="1"/>
</dbReference>
<reference evidence="3 4" key="1">
    <citation type="submission" date="2019-02" db="EMBL/GenBank/DDBJ databases">
        <title>Genome sequencing of the rare red list fungi Hericium alpestre (H. flagellum).</title>
        <authorList>
            <person name="Buettner E."/>
            <person name="Kellner H."/>
        </authorList>
    </citation>
    <scope>NUCLEOTIDE SEQUENCE [LARGE SCALE GENOMIC DNA]</scope>
    <source>
        <strain evidence="3 4">DSM 108284</strain>
    </source>
</reference>
<sequence length="234" mass="26792">MQNLVMDEEPLDVDAPRSPSPTSSREARLAAIQSRIARQQVDDSAIGISAPSEFQPFDADHEKRQEFRRLIDPGILRANRREQAMASLQTLLTIAENILREPDNPKYKQFKPTNSKIKHDLVDPKGTLEYAVALGFRDEVENFQPFYRFRDRHINDLRIGTAILKEVLQIEVEKQEREERHKQMQKAEEEARKEKVKKAFMDDRKSNLLRDQREKAARARNGTGGGGGSPSLSS</sequence>
<dbReference type="SUPFAM" id="SSF143503">
    <property type="entry name" value="PUG domain-like"/>
    <property type="match status" value="1"/>
</dbReference>
<evidence type="ECO:0000313" key="4">
    <source>
        <dbReference type="Proteomes" id="UP000298061"/>
    </source>
</evidence>
<dbReference type="EMBL" id="SFCI01000084">
    <property type="protein sequence ID" value="TFY82718.1"/>
    <property type="molecule type" value="Genomic_DNA"/>
</dbReference>
<dbReference type="PANTHER" id="PTHR23153">
    <property type="entry name" value="UBX-RELATED"/>
    <property type="match status" value="1"/>
</dbReference>
<dbReference type="AlphaFoldDB" id="A0A4Z0AAY8"/>